<dbReference type="Proteomes" id="UP000239663">
    <property type="component" value="Unassembled WGS sequence"/>
</dbReference>
<dbReference type="EMBL" id="PKOZ01000013">
    <property type="protein sequence ID" value="PQD94209.1"/>
    <property type="molecule type" value="Genomic_DNA"/>
</dbReference>
<name>A0A2S7MWR8_9BACI</name>
<feature type="transmembrane region" description="Helical" evidence="2">
    <location>
        <begin position="9"/>
        <end position="30"/>
    </location>
</feature>
<dbReference type="GO" id="GO:0045881">
    <property type="term" value="P:positive regulation of sporulation resulting in formation of a cellular spore"/>
    <property type="evidence" value="ECO:0007669"/>
    <property type="project" value="InterPro"/>
</dbReference>
<dbReference type="RefSeq" id="WP_104850519.1">
    <property type="nucleotide sequence ID" value="NZ_PKOZ01000013.1"/>
</dbReference>
<dbReference type="OrthoDB" id="2374256at2"/>
<feature type="transmembrane region" description="Helical" evidence="2">
    <location>
        <begin position="42"/>
        <end position="69"/>
    </location>
</feature>
<feature type="transmembrane region" description="Helical" evidence="2">
    <location>
        <begin position="140"/>
        <end position="162"/>
    </location>
</feature>
<dbReference type="PIRSF" id="PIRSF029886">
    <property type="entry name" value="KBAA"/>
    <property type="match status" value="1"/>
</dbReference>
<evidence type="ECO:0000313" key="4">
    <source>
        <dbReference type="Proteomes" id="UP000239663"/>
    </source>
</evidence>
<dbReference type="SMART" id="SM01251">
    <property type="entry name" value="KbaA"/>
    <property type="match status" value="1"/>
</dbReference>
<feature type="transmembrane region" description="Helical" evidence="2">
    <location>
        <begin position="113"/>
        <end position="133"/>
    </location>
</feature>
<keyword evidence="2" id="KW-0472">Membrane</keyword>
<keyword evidence="2" id="KW-0812">Transmembrane</keyword>
<proteinExistence type="predicted"/>
<reference evidence="3 4" key="1">
    <citation type="submission" date="2017-12" db="EMBL/GenBank/DDBJ databases">
        <title>Taxonomic description and draft genome of Pradoshia cofamensis Gen. nov., sp. nov., a thermotolerant bacillale isolated from anterior gut of earthworm Eisenia fetida.</title>
        <authorList>
            <person name="Saha T."/>
            <person name="Chakraborty R."/>
        </authorList>
    </citation>
    <scope>NUCLEOTIDE SEQUENCE [LARGE SCALE GENOMIC DNA]</scope>
    <source>
        <strain evidence="3 4">EAG3</strain>
    </source>
</reference>
<keyword evidence="4" id="KW-1185">Reference proteome</keyword>
<evidence type="ECO:0000256" key="2">
    <source>
        <dbReference type="SAM" id="Phobius"/>
    </source>
</evidence>
<sequence length="216" mass="24797">MSSRYWVRLFINTLLIGGITAGTVGLVVAWEDFRSQSLLGLFVSFLWLMGIGFIFSVVSQMCFFAYLTVHRLGLSIFKSSFLWNAVQLVLVIIVLADLAYLRFVFFAGENEQFTSFIGYPILLLVVGLAVGVLKAKQTNWHAFIPALFFMVVVTVIEWFPVLRVNEQGWMYYMLVPLLVCNAYQLLVLPKYHERSEEAAKERKERKRTNKTKTVQS</sequence>
<organism evidence="3 4">
    <name type="scientific">Pradoshia eiseniae</name>
    <dbReference type="NCBI Taxonomy" id="2064768"/>
    <lineage>
        <taxon>Bacteria</taxon>
        <taxon>Bacillati</taxon>
        <taxon>Bacillota</taxon>
        <taxon>Bacilli</taxon>
        <taxon>Bacillales</taxon>
        <taxon>Bacillaceae</taxon>
        <taxon>Pradoshia</taxon>
    </lineage>
</organism>
<evidence type="ECO:0000313" key="3">
    <source>
        <dbReference type="EMBL" id="PQD94209.1"/>
    </source>
</evidence>
<protein>
    <submittedName>
        <fullName evidence="3">KinB-signaling pathway activation protein</fullName>
    </submittedName>
</protein>
<comment type="caution">
    <text evidence="3">The sequence shown here is derived from an EMBL/GenBank/DDBJ whole genome shotgun (WGS) entry which is preliminary data.</text>
</comment>
<dbReference type="InterPro" id="IPR024164">
    <property type="entry name" value="KinB-signalling_activ"/>
</dbReference>
<feature type="region of interest" description="Disordered" evidence="1">
    <location>
        <begin position="195"/>
        <end position="216"/>
    </location>
</feature>
<keyword evidence="2" id="KW-1133">Transmembrane helix</keyword>
<feature type="transmembrane region" description="Helical" evidence="2">
    <location>
        <begin position="81"/>
        <end position="101"/>
    </location>
</feature>
<feature type="transmembrane region" description="Helical" evidence="2">
    <location>
        <begin position="168"/>
        <end position="188"/>
    </location>
</feature>
<accession>A0A2S7MWR8</accession>
<gene>
    <name evidence="3" type="ORF">CYL18_15995</name>
</gene>
<dbReference type="AlphaFoldDB" id="A0A2S7MWR8"/>
<evidence type="ECO:0000256" key="1">
    <source>
        <dbReference type="SAM" id="MobiDB-lite"/>
    </source>
</evidence>
<dbReference type="Pfam" id="PF14089">
    <property type="entry name" value="KbaA"/>
    <property type="match status" value="1"/>
</dbReference>